<accession>A0A4Y9LGC1</accession>
<dbReference type="PANTHER" id="PTHR33337">
    <property type="entry name" value="GFA DOMAIN-CONTAINING PROTEIN"/>
    <property type="match status" value="1"/>
</dbReference>
<dbReference type="Gene3D" id="3.90.1590.10">
    <property type="entry name" value="glutathione-dependent formaldehyde- activating enzyme (gfa)"/>
    <property type="match status" value="1"/>
</dbReference>
<keyword evidence="7" id="KW-1185">Reference proteome</keyword>
<keyword evidence="4" id="KW-0456">Lyase</keyword>
<dbReference type="Pfam" id="PF04828">
    <property type="entry name" value="GFA"/>
    <property type="match status" value="1"/>
</dbReference>
<reference evidence="6 7" key="1">
    <citation type="submission" date="2019-03" db="EMBL/GenBank/DDBJ databases">
        <title>Bradyrhizobium strains diversity isolated from Chamaecrista fasciculata.</title>
        <authorList>
            <person name="Urquiaga M.C.O."/>
            <person name="Hungria M."/>
            <person name="Delamuta J.R.M."/>
        </authorList>
    </citation>
    <scope>NUCLEOTIDE SEQUENCE [LARGE SCALE GENOMIC DNA]</scope>
    <source>
        <strain evidence="6 7">CNPSo 3424</strain>
    </source>
</reference>
<dbReference type="AlphaFoldDB" id="A0A4Y9LGC1"/>
<dbReference type="EMBL" id="SPQU01000002">
    <property type="protein sequence ID" value="TFV41434.1"/>
    <property type="molecule type" value="Genomic_DNA"/>
</dbReference>
<dbReference type="GO" id="GO:0016846">
    <property type="term" value="F:carbon-sulfur lyase activity"/>
    <property type="evidence" value="ECO:0007669"/>
    <property type="project" value="InterPro"/>
</dbReference>
<evidence type="ECO:0000259" key="5">
    <source>
        <dbReference type="PROSITE" id="PS51891"/>
    </source>
</evidence>
<proteinExistence type="inferred from homology"/>
<evidence type="ECO:0000256" key="1">
    <source>
        <dbReference type="ARBA" id="ARBA00005495"/>
    </source>
</evidence>
<name>A0A4Y9LGC1_9BRAD</name>
<dbReference type="InterPro" id="IPR011057">
    <property type="entry name" value="Mss4-like_sf"/>
</dbReference>
<dbReference type="SUPFAM" id="SSF51316">
    <property type="entry name" value="Mss4-like"/>
    <property type="match status" value="1"/>
</dbReference>
<protein>
    <submittedName>
        <fullName evidence="6">GFA family protein</fullName>
    </submittedName>
</protein>
<sequence>MSTIKGGCHCGAIRYEVEGDAIVHALCHCRDCRLHAGAPVVGWTMYPESAVRVTKGEPRIYSSSEHGRRHFCGNCGTGLFYFNASLVPGMIDIQSATYDDPEAVPPMMHIQVAERLRWMEHAHELPTFERYPPQP</sequence>
<dbReference type="PANTHER" id="PTHR33337:SF40">
    <property type="entry name" value="CENP-V_GFA DOMAIN-CONTAINING PROTEIN-RELATED"/>
    <property type="match status" value="1"/>
</dbReference>
<dbReference type="RefSeq" id="WP_135168114.1">
    <property type="nucleotide sequence ID" value="NZ_SPQU01000002.1"/>
</dbReference>
<keyword evidence="3" id="KW-0862">Zinc</keyword>
<keyword evidence="2" id="KW-0479">Metal-binding</keyword>
<comment type="caution">
    <text evidence="6">The sequence shown here is derived from an EMBL/GenBank/DDBJ whole genome shotgun (WGS) entry which is preliminary data.</text>
</comment>
<evidence type="ECO:0000256" key="2">
    <source>
        <dbReference type="ARBA" id="ARBA00022723"/>
    </source>
</evidence>
<dbReference type="OrthoDB" id="9807246at2"/>
<dbReference type="GO" id="GO:0046872">
    <property type="term" value="F:metal ion binding"/>
    <property type="evidence" value="ECO:0007669"/>
    <property type="project" value="UniProtKB-KW"/>
</dbReference>
<organism evidence="6 7">
    <name type="scientific">Bradyrhizobium frederickii</name>
    <dbReference type="NCBI Taxonomy" id="2560054"/>
    <lineage>
        <taxon>Bacteria</taxon>
        <taxon>Pseudomonadati</taxon>
        <taxon>Pseudomonadota</taxon>
        <taxon>Alphaproteobacteria</taxon>
        <taxon>Hyphomicrobiales</taxon>
        <taxon>Nitrobacteraceae</taxon>
        <taxon>Bradyrhizobium</taxon>
    </lineage>
</organism>
<dbReference type="PROSITE" id="PS51891">
    <property type="entry name" value="CENP_V_GFA"/>
    <property type="match status" value="1"/>
</dbReference>
<dbReference type="Proteomes" id="UP000298225">
    <property type="component" value="Unassembled WGS sequence"/>
</dbReference>
<evidence type="ECO:0000313" key="6">
    <source>
        <dbReference type="EMBL" id="TFV41434.1"/>
    </source>
</evidence>
<evidence type="ECO:0000313" key="7">
    <source>
        <dbReference type="Proteomes" id="UP000298225"/>
    </source>
</evidence>
<feature type="domain" description="CENP-V/GFA" evidence="5">
    <location>
        <begin position="4"/>
        <end position="119"/>
    </location>
</feature>
<dbReference type="InterPro" id="IPR006913">
    <property type="entry name" value="CENP-V/GFA"/>
</dbReference>
<evidence type="ECO:0000256" key="3">
    <source>
        <dbReference type="ARBA" id="ARBA00022833"/>
    </source>
</evidence>
<evidence type="ECO:0000256" key="4">
    <source>
        <dbReference type="ARBA" id="ARBA00023239"/>
    </source>
</evidence>
<comment type="similarity">
    <text evidence="1">Belongs to the Gfa family.</text>
</comment>
<gene>
    <name evidence="6" type="ORF">E4K66_03640</name>
</gene>